<dbReference type="Pfam" id="PF00480">
    <property type="entry name" value="ROK"/>
    <property type="match status" value="1"/>
</dbReference>
<proteinExistence type="inferred from homology"/>
<dbReference type="RefSeq" id="WP_219479766.1">
    <property type="nucleotide sequence ID" value="NZ_CAUTHS010000003.1"/>
</dbReference>
<evidence type="ECO:0000313" key="3">
    <source>
        <dbReference type="Proteomes" id="UP000788426"/>
    </source>
</evidence>
<dbReference type="Proteomes" id="UP000788426">
    <property type="component" value="Unassembled WGS sequence"/>
</dbReference>
<dbReference type="InterPro" id="IPR000600">
    <property type="entry name" value="ROK"/>
</dbReference>
<evidence type="ECO:0000256" key="1">
    <source>
        <dbReference type="ARBA" id="ARBA00006479"/>
    </source>
</evidence>
<accession>A0ABS6YB35</accession>
<organism evidence="2 3">
    <name type="scientific">Hoylesella nanceiensis</name>
    <dbReference type="NCBI Taxonomy" id="425941"/>
    <lineage>
        <taxon>Bacteria</taxon>
        <taxon>Pseudomonadati</taxon>
        <taxon>Bacteroidota</taxon>
        <taxon>Bacteroidia</taxon>
        <taxon>Bacteroidales</taxon>
        <taxon>Prevotellaceae</taxon>
        <taxon>Hoylesella</taxon>
    </lineage>
</organism>
<dbReference type="PANTHER" id="PTHR18964">
    <property type="entry name" value="ROK (REPRESSOR, ORF, KINASE) FAMILY"/>
    <property type="match status" value="1"/>
</dbReference>
<reference evidence="2 3" key="1">
    <citation type="submission" date="2021-07" db="EMBL/GenBank/DDBJ databases">
        <title>Genomic diversity and antimicrobial resistance of Prevotella spp. isolated from chronic lung disease airways.</title>
        <authorList>
            <person name="Webb K.A."/>
            <person name="Olagoke O.S."/>
            <person name="Baird T."/>
            <person name="Neill J."/>
            <person name="Pham A."/>
            <person name="Wells T.J."/>
            <person name="Ramsay K.A."/>
            <person name="Bell S.C."/>
            <person name="Sarovich D.S."/>
            <person name="Price E.P."/>
        </authorList>
    </citation>
    <scope>NUCLEOTIDE SEQUENCE [LARGE SCALE GENOMIC DNA]</scope>
    <source>
        <strain evidence="2 3">SCHI0011.S.12</strain>
    </source>
</reference>
<dbReference type="EMBL" id="JAHXCT010000002">
    <property type="protein sequence ID" value="MBW4768750.1"/>
    <property type="molecule type" value="Genomic_DNA"/>
</dbReference>
<name>A0ABS6YB35_9BACT</name>
<comment type="caution">
    <text evidence="2">The sequence shown here is derived from an EMBL/GenBank/DDBJ whole genome shotgun (WGS) entry which is preliminary data.</text>
</comment>
<sequence length="276" mass="30422">MQTSISIDLGGTNIRVAKVCNNTIVSIKKETCKAQGTEQEVLQQIQTMIDELIDCDVTTIGFGIPSIVDTEKGIAYNLVNIPSWKEVHIRTYFENQYHVPVKVDNDVNCFVLGEQRFGSLKGFKDVVGITLGTGVGAGIIINKQLYRGLKTGAGEIGCLPYLDDCYETYCSSGFFSKHNTTGEQLFKEAKNSNIAAKRLWEEFGYHLGKLLQVVFYTYAPQAIVIGGGLSQASEFFNYSMIESLHEGFLYPSELNEATICYSKLSNSNLLGASCLP</sequence>
<evidence type="ECO:0000313" key="2">
    <source>
        <dbReference type="EMBL" id="MBW4768750.1"/>
    </source>
</evidence>
<dbReference type="PANTHER" id="PTHR18964:SF149">
    <property type="entry name" value="BIFUNCTIONAL UDP-N-ACETYLGLUCOSAMINE 2-EPIMERASE_N-ACETYLMANNOSAMINE KINASE"/>
    <property type="match status" value="1"/>
</dbReference>
<gene>
    <name evidence="2" type="ORF">KZO38_03105</name>
</gene>
<keyword evidence="3" id="KW-1185">Reference proteome</keyword>
<comment type="similarity">
    <text evidence="1">Belongs to the ROK (NagC/XylR) family.</text>
</comment>
<dbReference type="CDD" id="cd23763">
    <property type="entry name" value="ASKHA_ATPase_ROK"/>
    <property type="match status" value="1"/>
</dbReference>
<protein>
    <submittedName>
        <fullName evidence="2">ROK family protein</fullName>
    </submittedName>
</protein>